<dbReference type="EMBL" id="MU006723">
    <property type="protein sequence ID" value="KAF2625962.1"/>
    <property type="molecule type" value="Genomic_DNA"/>
</dbReference>
<keyword evidence="2" id="KW-1185">Reference proteome</keyword>
<organism evidence="1 2">
    <name type="scientific">Macroventuria anomochaeta</name>
    <dbReference type="NCBI Taxonomy" id="301207"/>
    <lineage>
        <taxon>Eukaryota</taxon>
        <taxon>Fungi</taxon>
        <taxon>Dikarya</taxon>
        <taxon>Ascomycota</taxon>
        <taxon>Pezizomycotina</taxon>
        <taxon>Dothideomycetes</taxon>
        <taxon>Pleosporomycetidae</taxon>
        <taxon>Pleosporales</taxon>
        <taxon>Pleosporineae</taxon>
        <taxon>Didymellaceae</taxon>
        <taxon>Macroventuria</taxon>
    </lineage>
</organism>
<protein>
    <submittedName>
        <fullName evidence="1">Uroporphyrin-III C-methyltransferase</fullName>
    </submittedName>
</protein>
<proteinExistence type="predicted"/>
<dbReference type="Proteomes" id="UP000799754">
    <property type="component" value="Unassembled WGS sequence"/>
</dbReference>
<comment type="caution">
    <text evidence="1">The sequence shown here is derived from an EMBL/GenBank/DDBJ whole genome shotgun (WGS) entry which is preliminary data.</text>
</comment>
<reference evidence="1" key="1">
    <citation type="journal article" date="2020" name="Stud. Mycol.">
        <title>101 Dothideomycetes genomes: a test case for predicting lifestyles and emergence of pathogens.</title>
        <authorList>
            <person name="Haridas S."/>
            <person name="Albert R."/>
            <person name="Binder M."/>
            <person name="Bloem J."/>
            <person name="Labutti K."/>
            <person name="Salamov A."/>
            <person name="Andreopoulos B."/>
            <person name="Baker S."/>
            <person name="Barry K."/>
            <person name="Bills G."/>
            <person name="Bluhm B."/>
            <person name="Cannon C."/>
            <person name="Castanera R."/>
            <person name="Culley D."/>
            <person name="Daum C."/>
            <person name="Ezra D."/>
            <person name="Gonzalez J."/>
            <person name="Henrissat B."/>
            <person name="Kuo A."/>
            <person name="Liang C."/>
            <person name="Lipzen A."/>
            <person name="Lutzoni F."/>
            <person name="Magnuson J."/>
            <person name="Mondo S."/>
            <person name="Nolan M."/>
            <person name="Ohm R."/>
            <person name="Pangilinan J."/>
            <person name="Park H.-J."/>
            <person name="Ramirez L."/>
            <person name="Alfaro M."/>
            <person name="Sun H."/>
            <person name="Tritt A."/>
            <person name="Yoshinaga Y."/>
            <person name="Zwiers L.-H."/>
            <person name="Turgeon B."/>
            <person name="Goodwin S."/>
            <person name="Spatafora J."/>
            <person name="Crous P."/>
            <person name="Grigoriev I."/>
        </authorList>
    </citation>
    <scope>NUCLEOTIDE SEQUENCE</scope>
    <source>
        <strain evidence="1">CBS 525.71</strain>
    </source>
</reference>
<gene>
    <name evidence="1" type="ORF">BU25DRAFT_106373</name>
</gene>
<evidence type="ECO:0000313" key="2">
    <source>
        <dbReference type="Proteomes" id="UP000799754"/>
    </source>
</evidence>
<accession>A0ACB6RXH0</accession>
<sequence>MTPALLTAVDSASHIHLIVGSNPLAGARCTRSIEVGANPILIAPGDATLHYGLARRIEEGEVKWIQRSFQEEDLTTLGRAEVDGVVDAVFVTAGGKHGQSTEISNLCRRLRIPVNVADAPNLCSFTLLSTHSDGPLQIGVTASGKGCKLSARIRREIASSLPPHLGDAVDRLGTLRRRIWEEEHAAELSQDLEAEEEDSGQPATFNQLIIEESKEAARGRRMRWLSQICEYWPLRRLAAITDADIDTLFREFASSNASKIGPTSTASPEKKAGRIVLAGSGPGNPDLLTRAAHKAILSADLILADKLVPAPILDLVPRRATVHIARKFPGNADRAQEELLEWGLEGLKAGKVVVRIKQGDPYIYGRGGEEYDFFRAHGFIPTVLPGITSALSAPLFAAIPATHRGVADQVLICTGTGRKGAPLDPPEFVASRTIVLLMSLHRLEALIESLVAKGYPADLPVAVLERASCPDQRVIRTTIQHVCAAVEEEGSRPPGLLVVGNACRVLSNYTQRWIVEEGFHGLDDLGSDGELQLSKLGDVVVAQVAA</sequence>
<evidence type="ECO:0000313" key="1">
    <source>
        <dbReference type="EMBL" id="KAF2625962.1"/>
    </source>
</evidence>
<name>A0ACB6RXH0_9PLEO</name>